<organism evidence="1">
    <name type="scientific">Rhizophora mucronata</name>
    <name type="common">Asiatic mangrove</name>
    <dbReference type="NCBI Taxonomy" id="61149"/>
    <lineage>
        <taxon>Eukaryota</taxon>
        <taxon>Viridiplantae</taxon>
        <taxon>Streptophyta</taxon>
        <taxon>Embryophyta</taxon>
        <taxon>Tracheophyta</taxon>
        <taxon>Spermatophyta</taxon>
        <taxon>Magnoliopsida</taxon>
        <taxon>eudicotyledons</taxon>
        <taxon>Gunneridae</taxon>
        <taxon>Pentapetalae</taxon>
        <taxon>rosids</taxon>
        <taxon>fabids</taxon>
        <taxon>Malpighiales</taxon>
        <taxon>Rhizophoraceae</taxon>
        <taxon>Rhizophora</taxon>
    </lineage>
</organism>
<dbReference type="AlphaFoldDB" id="A0A2P2N2W8"/>
<accession>A0A2P2N2W8</accession>
<protein>
    <submittedName>
        <fullName evidence="1">Uncharacterized protein</fullName>
    </submittedName>
</protein>
<dbReference type="EMBL" id="GGEC01056349">
    <property type="protein sequence ID" value="MBX36833.1"/>
    <property type="molecule type" value="Transcribed_RNA"/>
</dbReference>
<name>A0A2P2N2W8_RHIMU</name>
<reference evidence="1" key="1">
    <citation type="submission" date="2018-02" db="EMBL/GenBank/DDBJ databases">
        <title>Rhizophora mucronata_Transcriptome.</title>
        <authorList>
            <person name="Meera S.P."/>
            <person name="Sreeshan A."/>
            <person name="Augustine A."/>
        </authorList>
    </citation>
    <scope>NUCLEOTIDE SEQUENCE</scope>
    <source>
        <tissue evidence="1">Leaf</tissue>
    </source>
</reference>
<proteinExistence type="predicted"/>
<evidence type="ECO:0000313" key="1">
    <source>
        <dbReference type="EMBL" id="MBX36833.1"/>
    </source>
</evidence>
<sequence>MKCMLCSAIIVKKPITNSSGEDITKCARILLGSHITALHTASAWCFTAALS</sequence>